<dbReference type="Proteomes" id="UP001501011">
    <property type="component" value="Unassembled WGS sequence"/>
</dbReference>
<keyword evidence="1" id="KW-1133">Transmembrane helix</keyword>
<feature type="transmembrane region" description="Helical" evidence="1">
    <location>
        <begin position="414"/>
        <end position="436"/>
    </location>
</feature>
<evidence type="ECO:0000313" key="5">
    <source>
        <dbReference type="EMBL" id="GAA4364853.1"/>
    </source>
</evidence>
<reference evidence="6" key="1">
    <citation type="journal article" date="2019" name="Int. J. Syst. Evol. Microbiol.">
        <title>The Global Catalogue of Microorganisms (GCM) 10K type strain sequencing project: providing services to taxonomists for standard genome sequencing and annotation.</title>
        <authorList>
            <consortium name="The Broad Institute Genomics Platform"/>
            <consortium name="The Broad Institute Genome Sequencing Center for Infectious Disease"/>
            <person name="Wu L."/>
            <person name="Ma J."/>
        </authorList>
    </citation>
    <scope>NUCLEOTIDE SEQUENCE [LARGE SCALE GENOMIC DNA]</scope>
    <source>
        <strain evidence="6">JCM 17728</strain>
    </source>
</reference>
<keyword evidence="1" id="KW-0472">Membrane</keyword>
<name>A0ABP8IQJ4_9GAMM</name>
<feature type="transmembrane region" description="Helical" evidence="1">
    <location>
        <begin position="240"/>
        <end position="261"/>
    </location>
</feature>
<dbReference type="InterPro" id="IPR018702">
    <property type="entry name" value="DUF2207"/>
</dbReference>
<accession>A0ABP8IQJ4</accession>
<protein>
    <submittedName>
        <fullName evidence="5">DUF2207 domain-containing protein</fullName>
    </submittedName>
</protein>
<dbReference type="Pfam" id="PF20990">
    <property type="entry name" value="DUF2207_C"/>
    <property type="match status" value="1"/>
</dbReference>
<evidence type="ECO:0000256" key="2">
    <source>
        <dbReference type="SAM" id="SignalP"/>
    </source>
</evidence>
<feature type="domain" description="DUF2207" evidence="3">
    <location>
        <begin position="26"/>
        <end position="218"/>
    </location>
</feature>
<evidence type="ECO:0000313" key="6">
    <source>
        <dbReference type="Proteomes" id="UP001501011"/>
    </source>
</evidence>
<proteinExistence type="predicted"/>
<feature type="signal peptide" evidence="2">
    <location>
        <begin position="1"/>
        <end position="23"/>
    </location>
</feature>
<keyword evidence="6" id="KW-1185">Reference proteome</keyword>
<evidence type="ECO:0000259" key="3">
    <source>
        <dbReference type="Pfam" id="PF09972"/>
    </source>
</evidence>
<evidence type="ECO:0000259" key="4">
    <source>
        <dbReference type="Pfam" id="PF20990"/>
    </source>
</evidence>
<gene>
    <name evidence="5" type="ORF">GCM10023151_21480</name>
</gene>
<feature type="transmembrane region" description="Helical" evidence="1">
    <location>
        <begin position="389"/>
        <end position="408"/>
    </location>
</feature>
<keyword evidence="1" id="KW-0812">Transmembrane</keyword>
<dbReference type="RefSeq" id="WP_345293221.1">
    <property type="nucleotide sequence ID" value="NZ_BAABFV010000002.1"/>
</dbReference>
<comment type="caution">
    <text evidence="5">The sequence shown here is derived from an EMBL/GenBank/DDBJ whole genome shotgun (WGS) entry which is preliminary data.</text>
</comment>
<feature type="domain" description="Predicted membrane protein YciQ-like C-terminal" evidence="4">
    <location>
        <begin position="276"/>
        <end position="498"/>
    </location>
</feature>
<dbReference type="InterPro" id="IPR048389">
    <property type="entry name" value="YciQ-like_C"/>
</dbReference>
<organism evidence="5 6">
    <name type="scientific">Kangiella marina</name>
    <dbReference type="NCBI Taxonomy" id="1079178"/>
    <lineage>
        <taxon>Bacteria</taxon>
        <taxon>Pseudomonadati</taxon>
        <taxon>Pseudomonadota</taxon>
        <taxon>Gammaproteobacteria</taxon>
        <taxon>Kangiellales</taxon>
        <taxon>Kangiellaceae</taxon>
        <taxon>Kangiella</taxon>
    </lineage>
</organism>
<evidence type="ECO:0000256" key="1">
    <source>
        <dbReference type="SAM" id="Phobius"/>
    </source>
</evidence>
<sequence>MTKSLLASLILIIATLATFQASADERILEFHSDITIHQDSSLTVIETINIRSKGRLVRRGIYRDFPTTYQDRLGNTYQVGFDIQSITKDGRLAPWFTHNLRNGVRIYIGDKHQLLRDGLHTYTIAYKTSHQLGHFEEYDELYWNVTGNDWKLPINYATVTIHFPSDIWPSDVKHQGYTGYFGETGKSYRLVEHTKKMIKFETLSELKPAEGFTIGVGWPKGHVTVPTALERYQTLLGQNLHLIIFIAGLLVVLAYHIIVWLKVGKDPKSGVIIPIYDPPQKESPAAMRYILRNYYDHKTFTTALISLAVKGYLTIDEDKSEDKFIFTRTGKKVDFSAGEEAIADNLFANNAYQSTEEADNEVFVDALYAHKKSLEKDYKKKYFNLNASYLVIGILLSAASVFLGVIFKDPFANIALPAIIVIGLHLAINFIFGLFIKAPTVVGRKFMDKAEGLKHYLTIAETDQLRQQYPLTKTPSNFERYLPYAFALDIEETWADYFGDRLQNQFIQQDGPAMSKPTWFNATNNHIGINTMTSQLSTQVLSSVVASATPPGSTSGSGFSSGGGFGGGGFSGGGGGGGGGGGW</sequence>
<dbReference type="Pfam" id="PF09972">
    <property type="entry name" value="DUF2207"/>
    <property type="match status" value="1"/>
</dbReference>
<keyword evidence="2" id="KW-0732">Signal</keyword>
<feature type="chain" id="PRO_5047477055" evidence="2">
    <location>
        <begin position="24"/>
        <end position="583"/>
    </location>
</feature>
<dbReference type="EMBL" id="BAABFV010000002">
    <property type="protein sequence ID" value="GAA4364853.1"/>
    <property type="molecule type" value="Genomic_DNA"/>
</dbReference>